<feature type="compositionally biased region" description="Polar residues" evidence="6">
    <location>
        <begin position="196"/>
        <end position="205"/>
    </location>
</feature>
<organism evidence="8 9">
    <name type="scientific">Nematostella vectensis</name>
    <name type="common">Starlet sea anemone</name>
    <dbReference type="NCBI Taxonomy" id="45351"/>
    <lineage>
        <taxon>Eukaryota</taxon>
        <taxon>Metazoa</taxon>
        <taxon>Cnidaria</taxon>
        <taxon>Anthozoa</taxon>
        <taxon>Hexacorallia</taxon>
        <taxon>Actiniaria</taxon>
        <taxon>Edwardsiidae</taxon>
        <taxon>Nematostella</taxon>
    </lineage>
</organism>
<keyword evidence="3" id="KW-0963">Cytoplasm</keyword>
<dbReference type="Pfam" id="PF15297">
    <property type="entry name" value="CKAP2_C"/>
    <property type="match status" value="1"/>
</dbReference>
<dbReference type="STRING" id="45351.A7RS14"/>
<reference evidence="8 9" key="1">
    <citation type="journal article" date="2007" name="Science">
        <title>Sea anemone genome reveals ancestral eumetazoan gene repertoire and genomic organization.</title>
        <authorList>
            <person name="Putnam N.H."/>
            <person name="Srivastava M."/>
            <person name="Hellsten U."/>
            <person name="Dirks B."/>
            <person name="Chapman J."/>
            <person name="Salamov A."/>
            <person name="Terry A."/>
            <person name="Shapiro H."/>
            <person name="Lindquist E."/>
            <person name="Kapitonov V.V."/>
            <person name="Jurka J."/>
            <person name="Genikhovich G."/>
            <person name="Grigoriev I.V."/>
            <person name="Lucas S.M."/>
            <person name="Steele R.E."/>
            <person name="Finnerty J.R."/>
            <person name="Technau U."/>
            <person name="Martindale M.Q."/>
            <person name="Rokhsar D.S."/>
        </authorList>
    </citation>
    <scope>NUCLEOTIDE SEQUENCE [LARGE SCALE GENOMIC DNA]</scope>
    <source>
        <strain evidence="9">CH2 X CH6</strain>
    </source>
</reference>
<comment type="subcellular location">
    <subcellularLocation>
        <location evidence="1">Cytoplasm</location>
        <location evidence="1">Cytoskeleton</location>
    </subcellularLocation>
</comment>
<dbReference type="Proteomes" id="UP000001593">
    <property type="component" value="Unassembled WGS sequence"/>
</dbReference>
<keyword evidence="9" id="KW-1185">Reference proteome</keyword>
<dbReference type="InterPro" id="IPR052855">
    <property type="entry name" value="CKAP2-like"/>
</dbReference>
<evidence type="ECO:0000256" key="2">
    <source>
        <dbReference type="ARBA" id="ARBA00009468"/>
    </source>
</evidence>
<dbReference type="InterPro" id="IPR029197">
    <property type="entry name" value="CKAP2_C"/>
</dbReference>
<dbReference type="GO" id="GO:0005813">
    <property type="term" value="C:centrosome"/>
    <property type="evidence" value="ECO:0000318"/>
    <property type="project" value="GO_Central"/>
</dbReference>
<evidence type="ECO:0000313" key="9">
    <source>
        <dbReference type="Proteomes" id="UP000001593"/>
    </source>
</evidence>
<keyword evidence="4" id="KW-0597">Phosphoprotein</keyword>
<feature type="compositionally biased region" description="Basic and acidic residues" evidence="6">
    <location>
        <begin position="165"/>
        <end position="184"/>
    </location>
</feature>
<evidence type="ECO:0000259" key="7">
    <source>
        <dbReference type="Pfam" id="PF15297"/>
    </source>
</evidence>
<accession>A7RS14</accession>
<feature type="compositionally biased region" description="Polar residues" evidence="6">
    <location>
        <begin position="102"/>
        <end position="117"/>
    </location>
</feature>
<dbReference type="PANTHER" id="PTHR47078">
    <property type="entry name" value="CYTOSKELETON-ASSOCIATED PROTEIN 2-LIKE"/>
    <property type="match status" value="1"/>
</dbReference>
<evidence type="ECO:0000256" key="1">
    <source>
        <dbReference type="ARBA" id="ARBA00004245"/>
    </source>
</evidence>
<dbReference type="HOGENOM" id="CLU_512229_0_0_1"/>
<feature type="compositionally biased region" description="Polar residues" evidence="6">
    <location>
        <begin position="1"/>
        <end position="10"/>
    </location>
</feature>
<dbReference type="InParanoid" id="A7RS14"/>
<proteinExistence type="inferred from homology"/>
<protein>
    <recommendedName>
        <fullName evidence="7">Cytoskeleton-associated protein 2 C-terminal domain-containing protein</fullName>
    </recommendedName>
</protein>
<dbReference type="GO" id="GO:0072686">
    <property type="term" value="C:mitotic spindle"/>
    <property type="evidence" value="ECO:0000318"/>
    <property type="project" value="GO_Central"/>
</dbReference>
<feature type="compositionally biased region" description="Basic and acidic residues" evidence="6">
    <location>
        <begin position="17"/>
        <end position="36"/>
    </location>
</feature>
<comment type="similarity">
    <text evidence="2">Belongs to the CKAP2 family.</text>
</comment>
<dbReference type="GO" id="GO:0005829">
    <property type="term" value="C:cytosol"/>
    <property type="evidence" value="ECO:0000318"/>
    <property type="project" value="GO_Central"/>
</dbReference>
<feature type="region of interest" description="Disordered" evidence="6">
    <location>
        <begin position="145"/>
        <end position="214"/>
    </location>
</feature>
<feature type="compositionally biased region" description="Polar residues" evidence="6">
    <location>
        <begin position="37"/>
        <end position="47"/>
    </location>
</feature>
<feature type="domain" description="Cytoskeleton-associated protein 2 C-terminal" evidence="7">
    <location>
        <begin position="413"/>
        <end position="515"/>
    </location>
</feature>
<evidence type="ECO:0000256" key="4">
    <source>
        <dbReference type="ARBA" id="ARBA00022553"/>
    </source>
</evidence>
<dbReference type="AlphaFoldDB" id="A7RS14"/>
<gene>
    <name evidence="8" type="ORF">NEMVEDRAFT_v1g201274</name>
</gene>
<feature type="region of interest" description="Disordered" evidence="6">
    <location>
        <begin position="1"/>
        <end position="117"/>
    </location>
</feature>
<evidence type="ECO:0000313" key="8">
    <source>
        <dbReference type="EMBL" id="EDO45723.1"/>
    </source>
</evidence>
<evidence type="ECO:0000256" key="5">
    <source>
        <dbReference type="ARBA" id="ARBA00023212"/>
    </source>
</evidence>
<evidence type="ECO:0000256" key="6">
    <source>
        <dbReference type="SAM" id="MobiDB-lite"/>
    </source>
</evidence>
<feature type="region of interest" description="Disordered" evidence="6">
    <location>
        <begin position="411"/>
        <end position="438"/>
    </location>
</feature>
<dbReference type="PhylomeDB" id="A7RS14"/>
<dbReference type="PANTHER" id="PTHR47078:SF1">
    <property type="entry name" value="CYTOSKELETON-ASSOCIATED PROTEIN 2-LIKE"/>
    <property type="match status" value="1"/>
</dbReference>
<dbReference type="EMBL" id="DS469533">
    <property type="protein sequence ID" value="EDO45723.1"/>
    <property type="molecule type" value="Genomic_DNA"/>
</dbReference>
<name>A7RS14_NEMVE</name>
<keyword evidence="5" id="KW-0206">Cytoskeleton</keyword>
<sequence length="532" mass="61039">MADKQTSTQRHSVKTQDSMRERLEKWRQEKQRKREVQNTANNRATTSRLKRTLLASKERRKPLQVSNAVPKPPCTCRPEVSVQHRRAESMTMTSSTKKKNVGNITNMGKNTTRDGQNGNLQRLSERIQAANEKRDSLVKSNMYKKEKAMNKKPAPKISKGMTYTKPKEVKKKQSDNARKPDKNLKHNPTKKIQALKRSSPTSLSYPQKDWLSKKPKNQDIHTRLRIMMQLAKRTQFLYSKQHWDSVYYVLSFKLQFRHNCGEVIHEQVHVHELGHQFNGRCSLEKTHNHVRVQVKSGQESAWNCGDKKRGGPCFPESTTEDEHCDESVASELDDLQGLYACALLCAEFWVCRAKIAERQGDDGRVVCFFEQALVFRAEPEFLLKNAVTEYMAKKKGHQQVIDQDDEIVFSLPDDEKDAPPPNVQTPDPAARPKAPTVDDVPSSVVKYSVTKATPFKSRLQACERSVITPVRRSARLERRSISYPAMLQDHDLVVANLGDLSEDTRKEAVYKPNFAVEAELNEAWKEMWEAEL</sequence>
<evidence type="ECO:0000256" key="3">
    <source>
        <dbReference type="ARBA" id="ARBA00022490"/>
    </source>
</evidence>